<feature type="signal peptide" evidence="1">
    <location>
        <begin position="1"/>
        <end position="24"/>
    </location>
</feature>
<organism evidence="3 4">
    <name type="scientific">Candidatus Flavonifractor intestinipullorum</name>
    <dbReference type="NCBI Taxonomy" id="2838587"/>
    <lineage>
        <taxon>Bacteria</taxon>
        <taxon>Bacillati</taxon>
        <taxon>Bacillota</taxon>
        <taxon>Clostridia</taxon>
        <taxon>Eubacteriales</taxon>
        <taxon>Oscillospiraceae</taxon>
        <taxon>Flavonifractor</taxon>
    </lineage>
</organism>
<feature type="chain" id="PRO_5039394871" evidence="1">
    <location>
        <begin position="25"/>
        <end position="297"/>
    </location>
</feature>
<dbReference type="AlphaFoldDB" id="A0A9D2MAI2"/>
<evidence type="ECO:0000259" key="2">
    <source>
        <dbReference type="Pfam" id="PF07833"/>
    </source>
</evidence>
<dbReference type="Pfam" id="PF07833">
    <property type="entry name" value="Cu_amine_oxidN1"/>
    <property type="match status" value="1"/>
</dbReference>
<keyword evidence="1" id="KW-0732">Signal</keyword>
<evidence type="ECO:0000256" key="1">
    <source>
        <dbReference type="SAM" id="SignalP"/>
    </source>
</evidence>
<dbReference type="InterPro" id="IPR036582">
    <property type="entry name" value="Mao_N_sf"/>
</dbReference>
<dbReference type="SUPFAM" id="SSF55383">
    <property type="entry name" value="Copper amine oxidase, domain N"/>
    <property type="match status" value="1"/>
</dbReference>
<evidence type="ECO:0000313" key="4">
    <source>
        <dbReference type="Proteomes" id="UP000824208"/>
    </source>
</evidence>
<gene>
    <name evidence="3" type="ORF">H9714_02225</name>
</gene>
<sequence>MKKLSVLALCTALALSASATSALAAGNAPALISPAPAAERQSGYDLYVDGKDTGKNACMMVPLRLFAEQLGFSVVWSGDGTVTVDDGTMHSTITIGEDLYQAVTSIDGAEGASAPFSLGTAPFVMEGTTYVPLELFEALLGNLEGGMTLENGVLSIRTALEETEHSAQIPSPFTDCGSLPEAEKLAGFQLKIPGSVGGSDKRVFRAVEHDLLEVIYQDGETETARIRKAPGREDVSGDYRDYADVHTVSVANIPVTMKGGRDGVSLAIWTDGGYTYSAAVETPISSDEMARLVSEIR</sequence>
<dbReference type="Gene3D" id="3.30.457.10">
    <property type="entry name" value="Copper amine oxidase-like, N-terminal domain"/>
    <property type="match status" value="1"/>
</dbReference>
<feature type="domain" description="Copper amine oxidase-like N-terminal" evidence="2">
    <location>
        <begin position="55"/>
        <end position="141"/>
    </location>
</feature>
<reference evidence="3" key="2">
    <citation type="submission" date="2021-04" db="EMBL/GenBank/DDBJ databases">
        <authorList>
            <person name="Gilroy R."/>
        </authorList>
    </citation>
    <scope>NUCLEOTIDE SEQUENCE</scope>
    <source>
        <strain evidence="3">CHK189-11263</strain>
    </source>
</reference>
<evidence type="ECO:0000313" key="3">
    <source>
        <dbReference type="EMBL" id="HJB56349.1"/>
    </source>
</evidence>
<protein>
    <submittedName>
        <fullName evidence="3">Copper amine oxidase N-terminal domain-containing protein</fullName>
    </submittedName>
</protein>
<proteinExistence type="predicted"/>
<reference evidence="3" key="1">
    <citation type="journal article" date="2021" name="PeerJ">
        <title>Extensive microbial diversity within the chicken gut microbiome revealed by metagenomics and culture.</title>
        <authorList>
            <person name="Gilroy R."/>
            <person name="Ravi A."/>
            <person name="Getino M."/>
            <person name="Pursley I."/>
            <person name="Horton D.L."/>
            <person name="Alikhan N.F."/>
            <person name="Baker D."/>
            <person name="Gharbi K."/>
            <person name="Hall N."/>
            <person name="Watson M."/>
            <person name="Adriaenssens E.M."/>
            <person name="Foster-Nyarko E."/>
            <person name="Jarju S."/>
            <person name="Secka A."/>
            <person name="Antonio M."/>
            <person name="Oren A."/>
            <person name="Chaudhuri R.R."/>
            <person name="La Ragione R."/>
            <person name="Hildebrand F."/>
            <person name="Pallen M.J."/>
        </authorList>
    </citation>
    <scope>NUCLEOTIDE SEQUENCE</scope>
    <source>
        <strain evidence="3">CHK189-11263</strain>
    </source>
</reference>
<dbReference type="EMBL" id="DWYC01000027">
    <property type="protein sequence ID" value="HJB56349.1"/>
    <property type="molecule type" value="Genomic_DNA"/>
</dbReference>
<dbReference type="InterPro" id="IPR012854">
    <property type="entry name" value="Cu_amine_oxidase-like_N"/>
</dbReference>
<accession>A0A9D2MAI2</accession>
<comment type="caution">
    <text evidence="3">The sequence shown here is derived from an EMBL/GenBank/DDBJ whole genome shotgun (WGS) entry which is preliminary data.</text>
</comment>
<dbReference type="Proteomes" id="UP000824208">
    <property type="component" value="Unassembled WGS sequence"/>
</dbReference>
<name>A0A9D2MAI2_9FIRM</name>